<protein>
    <submittedName>
        <fullName evidence="5">Regulatory protein, luxR family</fullName>
    </submittedName>
</protein>
<dbReference type="SUPFAM" id="SSF48452">
    <property type="entry name" value="TPR-like"/>
    <property type="match status" value="1"/>
</dbReference>
<dbReference type="Pfam" id="PF00196">
    <property type="entry name" value="GerE"/>
    <property type="match status" value="1"/>
</dbReference>
<evidence type="ECO:0000313" key="6">
    <source>
        <dbReference type="Proteomes" id="UP000192393"/>
    </source>
</evidence>
<dbReference type="GO" id="GO:0006355">
    <property type="term" value="P:regulation of DNA-templated transcription"/>
    <property type="evidence" value="ECO:0007669"/>
    <property type="project" value="InterPro"/>
</dbReference>
<keyword evidence="2" id="KW-1133">Transmembrane helix</keyword>
<dbReference type="InterPro" id="IPR000792">
    <property type="entry name" value="Tscrpt_reg_LuxR_C"/>
</dbReference>
<dbReference type="GO" id="GO:0003677">
    <property type="term" value="F:DNA binding"/>
    <property type="evidence" value="ECO:0007669"/>
    <property type="project" value="InterPro"/>
</dbReference>
<dbReference type="Proteomes" id="UP000192393">
    <property type="component" value="Unassembled WGS sequence"/>
</dbReference>
<dbReference type="SMART" id="SM00421">
    <property type="entry name" value="HTH_LUXR"/>
    <property type="match status" value="1"/>
</dbReference>
<proteinExistence type="predicted"/>
<dbReference type="Gene3D" id="1.25.40.10">
    <property type="entry name" value="Tetratricopeptide repeat domain"/>
    <property type="match status" value="2"/>
</dbReference>
<gene>
    <name evidence="5" type="ORF">SAMN06296427_112102</name>
</gene>
<accession>A0A1W2CY90</accession>
<keyword evidence="2" id="KW-0472">Membrane</keyword>
<dbReference type="InterPro" id="IPR011990">
    <property type="entry name" value="TPR-like_helical_dom_sf"/>
</dbReference>
<dbReference type="SMART" id="SM00028">
    <property type="entry name" value="TPR"/>
    <property type="match status" value="3"/>
</dbReference>
<dbReference type="InterPro" id="IPR019734">
    <property type="entry name" value="TPR_rpt"/>
</dbReference>
<keyword evidence="6" id="KW-1185">Reference proteome</keyword>
<feature type="chain" id="PRO_5012461574" evidence="3">
    <location>
        <begin position="20"/>
        <end position="481"/>
    </location>
</feature>
<dbReference type="PROSITE" id="PS50005">
    <property type="entry name" value="TPR"/>
    <property type="match status" value="1"/>
</dbReference>
<reference evidence="5 6" key="1">
    <citation type="submission" date="2017-04" db="EMBL/GenBank/DDBJ databases">
        <authorList>
            <person name="Afonso C.L."/>
            <person name="Miller P.J."/>
            <person name="Scott M.A."/>
            <person name="Spackman E."/>
            <person name="Goraichik I."/>
            <person name="Dimitrov K.M."/>
            <person name="Suarez D.L."/>
            <person name="Swayne D.E."/>
        </authorList>
    </citation>
    <scope>NUCLEOTIDE SEQUENCE [LARGE SCALE GENOMIC DNA]</scope>
    <source>
        <strain evidence="5 6">CGMCC 1.12708</strain>
    </source>
</reference>
<dbReference type="OrthoDB" id="1452766at2"/>
<keyword evidence="1" id="KW-0802">TPR repeat</keyword>
<dbReference type="EMBL" id="FWXS01000012">
    <property type="protein sequence ID" value="SMC90193.1"/>
    <property type="molecule type" value="Genomic_DNA"/>
</dbReference>
<evidence type="ECO:0000313" key="5">
    <source>
        <dbReference type="EMBL" id="SMC90193.1"/>
    </source>
</evidence>
<dbReference type="RefSeq" id="WP_084019037.1">
    <property type="nucleotide sequence ID" value="NZ_FWXS01000012.1"/>
</dbReference>
<feature type="repeat" description="TPR" evidence="1">
    <location>
        <begin position="238"/>
        <end position="271"/>
    </location>
</feature>
<keyword evidence="2" id="KW-0812">Transmembrane</keyword>
<feature type="transmembrane region" description="Helical" evidence="2">
    <location>
        <begin position="334"/>
        <end position="354"/>
    </location>
</feature>
<dbReference type="AlphaFoldDB" id="A0A1W2CY90"/>
<feature type="signal peptide" evidence="3">
    <location>
        <begin position="1"/>
        <end position="19"/>
    </location>
</feature>
<name>A0A1W2CY90_9FLAO</name>
<evidence type="ECO:0000256" key="2">
    <source>
        <dbReference type="SAM" id="Phobius"/>
    </source>
</evidence>
<dbReference type="InterPro" id="IPR036388">
    <property type="entry name" value="WH-like_DNA-bd_sf"/>
</dbReference>
<evidence type="ECO:0000256" key="3">
    <source>
        <dbReference type="SAM" id="SignalP"/>
    </source>
</evidence>
<dbReference type="SUPFAM" id="SSF46894">
    <property type="entry name" value="C-terminal effector domain of the bipartite response regulators"/>
    <property type="match status" value="1"/>
</dbReference>
<organism evidence="5 6">
    <name type="scientific">Moheibacter sediminis</name>
    <dbReference type="NCBI Taxonomy" id="1434700"/>
    <lineage>
        <taxon>Bacteria</taxon>
        <taxon>Pseudomonadati</taxon>
        <taxon>Bacteroidota</taxon>
        <taxon>Flavobacteriia</taxon>
        <taxon>Flavobacteriales</taxon>
        <taxon>Weeksellaceae</taxon>
        <taxon>Moheibacter</taxon>
    </lineage>
</organism>
<dbReference type="InterPro" id="IPR016032">
    <property type="entry name" value="Sig_transdc_resp-reg_C-effctor"/>
</dbReference>
<keyword evidence="3" id="KW-0732">Signal</keyword>
<dbReference type="STRING" id="1434700.SAMN06296427_112102"/>
<evidence type="ECO:0000259" key="4">
    <source>
        <dbReference type="PROSITE" id="PS50043"/>
    </source>
</evidence>
<dbReference type="PROSITE" id="PS50043">
    <property type="entry name" value="HTH_LUXR_2"/>
    <property type="match status" value="1"/>
</dbReference>
<sequence length="481" mass="56620">MIKLKLLLFILFSSTFLFAQIDDSKKILSLEEKIIENNDLMMVNPEQAFTDIDGLMKEAVKDKNQDAELNLLSRISWYYVRKSEFDNAIESVQKMDSKAIEYGSEYWQAIAHQHLIEIYAYTDLPQKAISEFEKSMNFLEDSDKSSEILNYAKALNHIKIANVYESQKEFVKLKKTLLQADKYIHLLQKEKTRINFLYINYCNLGAAYLQNKNFDSTIYFIRKSLELGQKKDNHLIQFRNYLILGQAFNERNEIFQAISYLKKAENLEPLLAVSLDEKETLYSNLVSAYESKGDKDSLLYYTHIWKDLQIELERNKNKSLHKIIDKDLLKEKNYTNYVIAGSAVLLLFLIFLLLRSKRINKILKEQEKTSQQYLKTIKKEQLPTDENFAQLIEMAKNNDQSFLVSFHKSFPDFTNKILKLNPSIAQTEIEFMALIRLNLSTKEISQIQNIQPKTVQNKKRRIRQRLNIPSETDIYFFFNQL</sequence>
<dbReference type="Gene3D" id="1.10.10.10">
    <property type="entry name" value="Winged helix-like DNA-binding domain superfamily/Winged helix DNA-binding domain"/>
    <property type="match status" value="1"/>
</dbReference>
<feature type="domain" description="HTH luxR-type" evidence="4">
    <location>
        <begin position="417"/>
        <end position="481"/>
    </location>
</feature>
<evidence type="ECO:0000256" key="1">
    <source>
        <dbReference type="PROSITE-ProRule" id="PRU00339"/>
    </source>
</evidence>